<evidence type="ECO:0000256" key="3">
    <source>
        <dbReference type="ARBA" id="ARBA00023004"/>
    </source>
</evidence>
<keyword evidence="4" id="KW-0411">Iron-sulfur</keyword>
<dbReference type="OrthoDB" id="9795032at2"/>
<dbReference type="Proteomes" id="UP000254794">
    <property type="component" value="Unassembled WGS sequence"/>
</dbReference>
<keyword evidence="7" id="KW-1185">Reference proteome</keyword>
<dbReference type="GO" id="GO:0005737">
    <property type="term" value="C:cytoplasm"/>
    <property type="evidence" value="ECO:0007669"/>
    <property type="project" value="UniProtKB-ARBA"/>
</dbReference>
<accession>A0A378JJ59</accession>
<organism evidence="6 7">
    <name type="scientific">Legionella busanensis</name>
    <dbReference type="NCBI Taxonomy" id="190655"/>
    <lineage>
        <taxon>Bacteria</taxon>
        <taxon>Pseudomonadati</taxon>
        <taxon>Pseudomonadota</taxon>
        <taxon>Gammaproteobacteria</taxon>
        <taxon>Legionellales</taxon>
        <taxon>Legionellaceae</taxon>
        <taxon>Legionella</taxon>
    </lineage>
</organism>
<evidence type="ECO:0000313" key="6">
    <source>
        <dbReference type="EMBL" id="STX51194.1"/>
    </source>
</evidence>
<dbReference type="SMART" id="SM00704">
    <property type="entry name" value="ZnF_CDGSH"/>
    <property type="match status" value="2"/>
</dbReference>
<dbReference type="InterPro" id="IPR052950">
    <property type="entry name" value="CISD"/>
</dbReference>
<proteinExistence type="predicted"/>
<evidence type="ECO:0000256" key="1">
    <source>
        <dbReference type="ARBA" id="ARBA00022714"/>
    </source>
</evidence>
<name>A0A378JJ59_9GAMM</name>
<dbReference type="InterPro" id="IPR018967">
    <property type="entry name" value="FeS-contain_CDGSH-typ"/>
</dbReference>
<dbReference type="GO" id="GO:0046872">
    <property type="term" value="F:metal ion binding"/>
    <property type="evidence" value="ECO:0007669"/>
    <property type="project" value="UniProtKB-KW"/>
</dbReference>
<dbReference type="EMBL" id="UGOD01000001">
    <property type="protein sequence ID" value="STX51194.1"/>
    <property type="molecule type" value="Genomic_DNA"/>
</dbReference>
<evidence type="ECO:0000259" key="5">
    <source>
        <dbReference type="SMART" id="SM00704"/>
    </source>
</evidence>
<reference evidence="6 7" key="1">
    <citation type="submission" date="2018-06" db="EMBL/GenBank/DDBJ databases">
        <authorList>
            <consortium name="Pathogen Informatics"/>
            <person name="Doyle S."/>
        </authorList>
    </citation>
    <scope>NUCLEOTIDE SEQUENCE [LARGE SCALE GENOMIC DNA]</scope>
    <source>
        <strain evidence="6 7">NCTC13316</strain>
    </source>
</reference>
<keyword evidence="2" id="KW-0479">Metal-binding</keyword>
<dbReference type="Pfam" id="PF09360">
    <property type="entry name" value="zf-CDGSH"/>
    <property type="match status" value="1"/>
</dbReference>
<dbReference type="AlphaFoldDB" id="A0A378JJ59"/>
<evidence type="ECO:0000256" key="2">
    <source>
        <dbReference type="ARBA" id="ARBA00022723"/>
    </source>
</evidence>
<dbReference type="PANTHER" id="PTHR46491:SF3">
    <property type="entry name" value="CDGSH IRON-SULFUR DOMAIN-CONTAINING PROTEIN 3, MITOCHONDRIAL"/>
    <property type="match status" value="1"/>
</dbReference>
<dbReference type="PANTHER" id="PTHR46491">
    <property type="entry name" value="CDGSH IRON SULFUR DOMAIN PROTEIN HOMOLOG"/>
    <property type="match status" value="1"/>
</dbReference>
<evidence type="ECO:0000313" key="7">
    <source>
        <dbReference type="Proteomes" id="UP000254794"/>
    </source>
</evidence>
<dbReference type="RefSeq" id="WP_115330845.1">
    <property type="nucleotide sequence ID" value="NZ_CAAAHP010000001.1"/>
</dbReference>
<dbReference type="Gene3D" id="3.40.5.90">
    <property type="entry name" value="CDGSH iron-sulfur domain, mitoNEET-type"/>
    <property type="match status" value="2"/>
</dbReference>
<dbReference type="GO" id="GO:0051537">
    <property type="term" value="F:2 iron, 2 sulfur cluster binding"/>
    <property type="evidence" value="ECO:0007669"/>
    <property type="project" value="UniProtKB-KW"/>
</dbReference>
<keyword evidence="1" id="KW-0001">2Fe-2S</keyword>
<feature type="domain" description="Iron-binding zinc finger CDGSH type" evidence="5">
    <location>
        <begin position="8"/>
        <end position="39"/>
    </location>
</feature>
<feature type="domain" description="Iron-binding zinc finger CDGSH type" evidence="5">
    <location>
        <begin position="41"/>
        <end position="78"/>
    </location>
</feature>
<dbReference type="InterPro" id="IPR042216">
    <property type="entry name" value="MitoNEET_CISD"/>
</dbReference>
<protein>
    <submittedName>
        <fullName evidence="6">Glutamate synthetase</fullName>
    </submittedName>
</protein>
<evidence type="ECO:0000256" key="4">
    <source>
        <dbReference type="ARBA" id="ARBA00023014"/>
    </source>
</evidence>
<sequence>MEDDLSNYLPMAVEVEGGKTYRWCSCGKSQTQPLCDRADCNLGVEYYASYTDVVYFCACKQTKDPPFCDGSHAKLLLKLLNERKKQDKRSPT</sequence>
<gene>
    <name evidence="6" type="ORF">NCTC13316_01287</name>
</gene>
<keyword evidence="3" id="KW-0408">Iron</keyword>